<dbReference type="Pfam" id="PF00296">
    <property type="entry name" value="Bac_luciferase"/>
    <property type="match status" value="1"/>
</dbReference>
<dbReference type="NCBIfam" id="TIGR03860">
    <property type="entry name" value="FMN_nitrolo"/>
    <property type="match status" value="1"/>
</dbReference>
<dbReference type="AlphaFoldDB" id="A0A1X7DUD8"/>
<dbReference type="InterPro" id="IPR016215">
    <property type="entry name" value="NTA_MOA"/>
</dbReference>
<dbReference type="PIRSF" id="PIRSF000337">
    <property type="entry name" value="NTA_MOA"/>
    <property type="match status" value="1"/>
</dbReference>
<dbReference type="GO" id="GO:0016705">
    <property type="term" value="F:oxidoreductase activity, acting on paired donors, with incorporation or reduction of molecular oxygen"/>
    <property type="evidence" value="ECO:0007669"/>
    <property type="project" value="InterPro"/>
</dbReference>
<evidence type="ECO:0000256" key="6">
    <source>
        <dbReference type="PIRSR" id="PIRSR000337-1"/>
    </source>
</evidence>
<feature type="binding site" evidence="6">
    <location>
        <position position="228"/>
    </location>
    <ligand>
        <name>FMN</name>
        <dbReference type="ChEBI" id="CHEBI:58210"/>
    </ligand>
</feature>
<dbReference type="OrthoDB" id="9779442at2"/>
<evidence type="ECO:0000256" key="5">
    <source>
        <dbReference type="ARBA" id="ARBA00033748"/>
    </source>
</evidence>
<evidence type="ECO:0000256" key="1">
    <source>
        <dbReference type="ARBA" id="ARBA00022630"/>
    </source>
</evidence>
<proteinExistence type="inferred from homology"/>
<keyword evidence="9" id="KW-1185">Reference proteome</keyword>
<evidence type="ECO:0000256" key="3">
    <source>
        <dbReference type="ARBA" id="ARBA00023002"/>
    </source>
</evidence>
<dbReference type="STRING" id="464029.SAMN02982989_5904"/>
<dbReference type="PANTHER" id="PTHR30011">
    <property type="entry name" value="ALKANESULFONATE MONOOXYGENASE-RELATED"/>
    <property type="match status" value="1"/>
</dbReference>
<dbReference type="InterPro" id="IPR036661">
    <property type="entry name" value="Luciferase-like_sf"/>
</dbReference>
<keyword evidence="4 8" id="KW-0503">Monooxygenase</keyword>
<evidence type="ECO:0000313" key="8">
    <source>
        <dbReference type="EMBL" id="SMF21996.1"/>
    </source>
</evidence>
<evidence type="ECO:0000313" key="9">
    <source>
        <dbReference type="Proteomes" id="UP000192903"/>
    </source>
</evidence>
<organism evidence="8 9">
    <name type="scientific">Xaviernesmea oryzae</name>
    <dbReference type="NCBI Taxonomy" id="464029"/>
    <lineage>
        <taxon>Bacteria</taxon>
        <taxon>Pseudomonadati</taxon>
        <taxon>Pseudomonadota</taxon>
        <taxon>Alphaproteobacteria</taxon>
        <taxon>Hyphomicrobiales</taxon>
        <taxon>Rhizobiaceae</taxon>
        <taxon>Rhizobium/Agrobacterium group</taxon>
        <taxon>Xaviernesmea</taxon>
    </lineage>
</organism>
<evidence type="ECO:0000256" key="2">
    <source>
        <dbReference type="ARBA" id="ARBA00022643"/>
    </source>
</evidence>
<dbReference type="GO" id="GO:0004497">
    <property type="term" value="F:monooxygenase activity"/>
    <property type="evidence" value="ECO:0007669"/>
    <property type="project" value="UniProtKB-KW"/>
</dbReference>
<dbReference type="SUPFAM" id="SSF51679">
    <property type="entry name" value="Bacterial luciferase-like"/>
    <property type="match status" value="1"/>
</dbReference>
<sequence>MRKPGTKIKFGVYGAATGANSSGWRHPKAAADMGMNIEAAAAMAQLAEDALMDFVFLADSMAMRGHDWEILSRGSTRYVAQFEPLTLLSALAMATTHIGLVATLNTSYEEPYLLARRFASLDLLSGGRAGWNLVTSSNIEEAGNFSREEHPDHAERYDRAIEFAKIVRGLWFSWDDDAFPIDKESGIFFDARKLHPLNHKGKHFSVRGPLNVPPSPQRHPVMVQAGASEPGKELAAEFAETIFGGHATMADAKKFYADVKGRMCKYGRTPNELVIMPGVSIYVADTRDEAQRKRDELLELVDPVVGRDFLKHILGDVIDLSQFGETDHLPRELPPSNANKSYQEKLLKLAHEEKLTLRQLYMRQASKGAYPIIGTPSEVADELQQWFEEEAADGFIFLMDYFPTSLEDFKCQVVPELQRRGLYRTAYEGTTLRENLGLPLPRRP</sequence>
<comment type="similarity">
    <text evidence="5">Belongs to the NtaA/SnaA/DszA monooxygenase family.</text>
</comment>
<dbReference type="Gene3D" id="3.20.20.30">
    <property type="entry name" value="Luciferase-like domain"/>
    <property type="match status" value="1"/>
</dbReference>
<feature type="binding site" evidence="6">
    <location>
        <position position="59"/>
    </location>
    <ligand>
        <name>FMN</name>
        <dbReference type="ChEBI" id="CHEBI:58210"/>
    </ligand>
</feature>
<dbReference type="EMBL" id="FXAF01000003">
    <property type="protein sequence ID" value="SMF21996.1"/>
    <property type="molecule type" value="Genomic_DNA"/>
</dbReference>
<evidence type="ECO:0000256" key="4">
    <source>
        <dbReference type="ARBA" id="ARBA00023033"/>
    </source>
</evidence>
<keyword evidence="3" id="KW-0560">Oxidoreductase</keyword>
<feature type="binding site" evidence="6">
    <location>
        <position position="157"/>
    </location>
    <ligand>
        <name>FMN</name>
        <dbReference type="ChEBI" id="CHEBI:58210"/>
    </ligand>
</feature>
<feature type="binding site" evidence="6">
    <location>
        <position position="103"/>
    </location>
    <ligand>
        <name>FMN</name>
        <dbReference type="ChEBI" id="CHEBI:58210"/>
    </ligand>
</feature>
<protein>
    <submittedName>
        <fullName evidence="8">FMN-dependent oxidoreductase, nitrilotriacetate monooxygenase family</fullName>
    </submittedName>
</protein>
<dbReference type="PANTHER" id="PTHR30011:SF16">
    <property type="entry name" value="C2H2 FINGER DOMAIN TRANSCRIPTION FACTOR (EUROFUNG)-RELATED"/>
    <property type="match status" value="1"/>
</dbReference>
<evidence type="ECO:0000259" key="7">
    <source>
        <dbReference type="Pfam" id="PF00296"/>
    </source>
</evidence>
<dbReference type="RefSeq" id="WP_085421258.1">
    <property type="nucleotide sequence ID" value="NZ_FXAF01000003.1"/>
</dbReference>
<dbReference type="Proteomes" id="UP000192903">
    <property type="component" value="Unassembled WGS sequence"/>
</dbReference>
<feature type="domain" description="Luciferase-like" evidence="7">
    <location>
        <begin position="26"/>
        <end position="389"/>
    </location>
</feature>
<reference evidence="9" key="1">
    <citation type="submission" date="2017-04" db="EMBL/GenBank/DDBJ databases">
        <authorList>
            <person name="Varghese N."/>
            <person name="Submissions S."/>
        </authorList>
    </citation>
    <scope>NUCLEOTIDE SEQUENCE [LARGE SCALE GENOMIC DNA]</scope>
    <source>
        <strain evidence="9">B4P</strain>
    </source>
</reference>
<keyword evidence="1 6" id="KW-0285">Flavoprotein</keyword>
<accession>A0A1X7DUD8</accession>
<dbReference type="InterPro" id="IPR051260">
    <property type="entry name" value="Diverse_substr_monoxygenases"/>
</dbReference>
<keyword evidence="2 6" id="KW-0288">FMN</keyword>
<gene>
    <name evidence="8" type="ORF">SAMN02982989_5904</name>
</gene>
<name>A0A1X7DUD8_9HYPH</name>
<dbReference type="CDD" id="cd01095">
    <property type="entry name" value="Nitrilotriacetate_monoxgenase"/>
    <property type="match status" value="1"/>
</dbReference>
<dbReference type="InterPro" id="IPR011251">
    <property type="entry name" value="Luciferase-like_dom"/>
</dbReference>
<feature type="binding site" evidence="6">
    <location>
        <position position="153"/>
    </location>
    <ligand>
        <name>FMN</name>
        <dbReference type="ChEBI" id="CHEBI:58210"/>
    </ligand>
</feature>